<evidence type="ECO:0000313" key="2">
    <source>
        <dbReference type="EMBL" id="HII47489.1"/>
    </source>
</evidence>
<dbReference type="Proteomes" id="UP000651120">
    <property type="component" value="Unassembled WGS sequence"/>
</dbReference>
<gene>
    <name evidence="2" type="ORF">HA333_08630</name>
</gene>
<sequence>MLKALTRRAKADSVELYSGYLDALRRLKSLRGAVDRRRKGKLTNTED</sequence>
<proteinExistence type="predicted"/>
<dbReference type="GeneID" id="38937978"/>
<feature type="domain" description="PaRep2b" evidence="1">
    <location>
        <begin position="1"/>
        <end position="41"/>
    </location>
</feature>
<dbReference type="RefSeq" id="WP_011009368.1">
    <property type="nucleotide sequence ID" value="NZ_DUJP01000030.1"/>
</dbReference>
<dbReference type="InterPro" id="IPR011689">
    <property type="entry name" value="PaRep2b"/>
</dbReference>
<dbReference type="AlphaFoldDB" id="A0A832T1L6"/>
<comment type="caution">
    <text evidence="2">The sequence shown here is derived from an EMBL/GenBank/DDBJ whole genome shotgun (WGS) entry which is preliminary data.</text>
</comment>
<protein>
    <submittedName>
        <fullName evidence="2">PaRep2b protein</fullName>
    </submittedName>
</protein>
<dbReference type="EMBL" id="DUJP01000030">
    <property type="protein sequence ID" value="HII47489.1"/>
    <property type="molecule type" value="Genomic_DNA"/>
</dbReference>
<evidence type="ECO:0000313" key="3">
    <source>
        <dbReference type="Proteomes" id="UP000651120"/>
    </source>
</evidence>
<evidence type="ECO:0000259" key="1">
    <source>
        <dbReference type="Pfam" id="PF07775"/>
    </source>
</evidence>
<dbReference type="Pfam" id="PF07775">
    <property type="entry name" value="PaRep2b"/>
    <property type="match status" value="1"/>
</dbReference>
<reference evidence="2" key="1">
    <citation type="journal article" date="2020" name="bioRxiv">
        <title>A rank-normalized archaeal taxonomy based on genome phylogeny resolves widespread incomplete and uneven classifications.</title>
        <authorList>
            <person name="Rinke C."/>
            <person name="Chuvochina M."/>
            <person name="Mussig A.J."/>
            <person name="Chaumeil P.-A."/>
            <person name="Waite D.W."/>
            <person name="Whitman W.B."/>
            <person name="Parks D.H."/>
            <person name="Hugenholtz P."/>
        </authorList>
    </citation>
    <scope>NUCLEOTIDE SEQUENCE</scope>
    <source>
        <strain evidence="2">UBA8839</strain>
    </source>
</reference>
<organism evidence="2 3">
    <name type="scientific">Pyrobaculum aerophilum</name>
    <dbReference type="NCBI Taxonomy" id="13773"/>
    <lineage>
        <taxon>Archaea</taxon>
        <taxon>Thermoproteota</taxon>
        <taxon>Thermoprotei</taxon>
        <taxon>Thermoproteales</taxon>
        <taxon>Thermoproteaceae</taxon>
        <taxon>Pyrobaculum</taxon>
    </lineage>
</organism>
<name>A0A832T1L6_9CREN</name>
<accession>A0A832T1L6</accession>